<feature type="chain" id="PRO_5044746828" description="Phosphatidylethanolamine-binding protein" evidence="2">
    <location>
        <begin position="24"/>
        <end position="154"/>
    </location>
</feature>
<dbReference type="Proteomes" id="UP001519460">
    <property type="component" value="Unassembled WGS sequence"/>
</dbReference>
<dbReference type="Gene3D" id="3.90.280.10">
    <property type="entry name" value="PEBP-like"/>
    <property type="match status" value="1"/>
</dbReference>
<comment type="caution">
    <text evidence="3">The sequence shown here is derived from an EMBL/GenBank/DDBJ whole genome shotgun (WGS) entry which is preliminary data.</text>
</comment>
<dbReference type="AlphaFoldDB" id="A0ABD0JZ96"/>
<evidence type="ECO:0000313" key="3">
    <source>
        <dbReference type="EMBL" id="KAK7480101.1"/>
    </source>
</evidence>
<feature type="region of interest" description="Disordered" evidence="1">
    <location>
        <begin position="55"/>
        <end position="82"/>
    </location>
</feature>
<reference evidence="3 4" key="1">
    <citation type="journal article" date="2023" name="Sci. Data">
        <title>Genome assembly of the Korean intertidal mud-creeper Batillaria attramentaria.</title>
        <authorList>
            <person name="Patra A.K."/>
            <person name="Ho P.T."/>
            <person name="Jun S."/>
            <person name="Lee S.J."/>
            <person name="Kim Y."/>
            <person name="Won Y.J."/>
        </authorList>
    </citation>
    <scope>NUCLEOTIDE SEQUENCE [LARGE SCALE GENOMIC DNA]</scope>
    <source>
        <strain evidence="3">Wonlab-2016</strain>
    </source>
</reference>
<dbReference type="InterPro" id="IPR036610">
    <property type="entry name" value="PEBP-like_sf"/>
</dbReference>
<sequence length="154" mass="16612">MATRIVPLLLVYLSVWTLSLVRGDEGCKPEVECSAQSGDQLTVKYNLQPISCGSAQNKNDVSSAPEVFYSGGSPGDSNGKLKSAGQGDLMAYAGPTPPANTGYHRYQFLLYDLPDQASISGVPTSRGQFNLADFLSTNQLSDNRVAEFEFKTQH</sequence>
<organism evidence="3 4">
    <name type="scientific">Batillaria attramentaria</name>
    <dbReference type="NCBI Taxonomy" id="370345"/>
    <lineage>
        <taxon>Eukaryota</taxon>
        <taxon>Metazoa</taxon>
        <taxon>Spiralia</taxon>
        <taxon>Lophotrochozoa</taxon>
        <taxon>Mollusca</taxon>
        <taxon>Gastropoda</taxon>
        <taxon>Caenogastropoda</taxon>
        <taxon>Sorbeoconcha</taxon>
        <taxon>Cerithioidea</taxon>
        <taxon>Batillariidae</taxon>
        <taxon>Batillaria</taxon>
    </lineage>
</organism>
<dbReference type="EMBL" id="JACVVK020000288">
    <property type="protein sequence ID" value="KAK7480101.1"/>
    <property type="molecule type" value="Genomic_DNA"/>
</dbReference>
<feature type="signal peptide" evidence="2">
    <location>
        <begin position="1"/>
        <end position="23"/>
    </location>
</feature>
<evidence type="ECO:0000313" key="4">
    <source>
        <dbReference type="Proteomes" id="UP001519460"/>
    </source>
</evidence>
<evidence type="ECO:0008006" key="5">
    <source>
        <dbReference type="Google" id="ProtNLM"/>
    </source>
</evidence>
<name>A0ABD0JZ96_9CAEN</name>
<evidence type="ECO:0000256" key="2">
    <source>
        <dbReference type="SAM" id="SignalP"/>
    </source>
</evidence>
<keyword evidence="4" id="KW-1185">Reference proteome</keyword>
<accession>A0ABD0JZ96</accession>
<protein>
    <recommendedName>
        <fullName evidence="5">Phosphatidylethanolamine-binding protein</fullName>
    </recommendedName>
</protein>
<gene>
    <name evidence="3" type="ORF">BaRGS_00028661</name>
</gene>
<proteinExistence type="predicted"/>
<dbReference type="InterPro" id="IPR008914">
    <property type="entry name" value="PEBP"/>
</dbReference>
<keyword evidence="2" id="KW-0732">Signal</keyword>
<evidence type="ECO:0000256" key="1">
    <source>
        <dbReference type="SAM" id="MobiDB-lite"/>
    </source>
</evidence>
<dbReference type="SUPFAM" id="SSF49777">
    <property type="entry name" value="PEBP-like"/>
    <property type="match status" value="1"/>
</dbReference>
<dbReference type="Pfam" id="PF01161">
    <property type="entry name" value="PBP"/>
    <property type="match status" value="1"/>
</dbReference>